<dbReference type="EMBL" id="MAJD01000001">
    <property type="protein sequence ID" value="OBX36951.1"/>
    <property type="molecule type" value="Genomic_DNA"/>
</dbReference>
<proteinExistence type="predicted"/>
<reference evidence="3 4" key="1">
    <citation type="submission" date="2016-06" db="EMBL/GenBank/DDBJ databases">
        <title>Genome sequence of halotolerant plant growth promoting strain of Halomonas elongata HEK1 isolated from salterns of Rann of Kutch, Gujarat, India.</title>
        <authorList>
            <person name="Gaba S."/>
            <person name="Singh R.N."/>
            <person name="Abrol S."/>
            <person name="Kaushik R."/>
            <person name="Saxena A.K."/>
        </authorList>
    </citation>
    <scope>NUCLEOTIDE SEQUENCE [LARGE SCALE GENOMIC DNA]</scope>
    <source>
        <strain evidence="3 4">HEK1</strain>
    </source>
</reference>
<feature type="domain" description="DUF7947" evidence="2">
    <location>
        <begin position="229"/>
        <end position="295"/>
    </location>
</feature>
<feature type="domain" description="DUF7946" evidence="1">
    <location>
        <begin position="14"/>
        <end position="210"/>
    </location>
</feature>
<evidence type="ECO:0000313" key="3">
    <source>
        <dbReference type="EMBL" id="OBX36951.1"/>
    </source>
</evidence>
<organism evidence="3 4">
    <name type="scientific">Halomonas elongata</name>
    <dbReference type="NCBI Taxonomy" id="2746"/>
    <lineage>
        <taxon>Bacteria</taxon>
        <taxon>Pseudomonadati</taxon>
        <taxon>Pseudomonadota</taxon>
        <taxon>Gammaproteobacteria</taxon>
        <taxon>Oceanospirillales</taxon>
        <taxon>Halomonadaceae</taxon>
        <taxon>Halomonas</taxon>
    </lineage>
</organism>
<sequence>MSISALPGSISGMGLKYEGKAANQNILDAIEYSKSLEGCSRLYRLVAHYCIHGEVLAPRARSDLRCYTLPSQAGSYESLLVILPVLAQDIPVFADVYKASLDWLISRIIGFIKDKLSGQGDMNGLVEHITARAEKDHELNTLLANGLVKANGDLAAANQRLTETLPSLVAGARQHMSKAVAPVGCSCTKMSQFHDLDQPVEVTEPEALAIRSRDQLAAGNPGSFLIKRFHSISVDTGACSIEVDGFDGLLAGKVSDITLSEPGNPYTTALNTHEPLHVRARPVFKDGEIHKLFITEPE</sequence>
<evidence type="ECO:0000259" key="2">
    <source>
        <dbReference type="Pfam" id="PF25679"/>
    </source>
</evidence>
<evidence type="ECO:0000259" key="1">
    <source>
        <dbReference type="Pfam" id="PF25678"/>
    </source>
</evidence>
<evidence type="ECO:0000313" key="4">
    <source>
        <dbReference type="Proteomes" id="UP000092504"/>
    </source>
</evidence>
<dbReference type="InterPro" id="IPR057707">
    <property type="entry name" value="DUF7947"/>
</dbReference>
<dbReference type="Pfam" id="PF25679">
    <property type="entry name" value="DUF7947"/>
    <property type="match status" value="1"/>
</dbReference>
<dbReference type="Pfam" id="PF25678">
    <property type="entry name" value="DUF7946"/>
    <property type="match status" value="1"/>
</dbReference>
<dbReference type="Proteomes" id="UP000092504">
    <property type="component" value="Unassembled WGS sequence"/>
</dbReference>
<dbReference type="InterPro" id="IPR057706">
    <property type="entry name" value="DUF7946"/>
</dbReference>
<name>A0A1B8P3W3_HALEL</name>
<accession>A0A1B8P3W3</accession>
<gene>
    <name evidence="3" type="ORF">A8U91_01299</name>
</gene>
<protein>
    <submittedName>
        <fullName evidence="3">Uncharacterized protein</fullName>
    </submittedName>
</protein>
<comment type="caution">
    <text evidence="3">The sequence shown here is derived from an EMBL/GenBank/DDBJ whole genome shotgun (WGS) entry which is preliminary data.</text>
</comment>
<dbReference type="AlphaFoldDB" id="A0A1B8P3W3"/>